<evidence type="ECO:0000313" key="1">
    <source>
        <dbReference type="EMBL" id="DAE05956.1"/>
    </source>
</evidence>
<reference evidence="1" key="1">
    <citation type="journal article" date="2021" name="Proc. Natl. Acad. Sci. U.S.A.">
        <title>A Catalog of Tens of Thousands of Viruses from Human Metagenomes Reveals Hidden Associations with Chronic Diseases.</title>
        <authorList>
            <person name="Tisza M.J."/>
            <person name="Buck C.B."/>
        </authorList>
    </citation>
    <scope>NUCLEOTIDE SEQUENCE</scope>
    <source>
        <strain evidence="1">CtNYa18</strain>
    </source>
</reference>
<name>A0A8S5PIE5_9CAUD</name>
<organism evidence="1">
    <name type="scientific">Myoviridae sp. ctNYa18</name>
    <dbReference type="NCBI Taxonomy" id="2825090"/>
    <lineage>
        <taxon>Viruses</taxon>
        <taxon>Duplodnaviria</taxon>
        <taxon>Heunggongvirae</taxon>
        <taxon>Uroviricota</taxon>
        <taxon>Caudoviricetes</taxon>
    </lineage>
</organism>
<accession>A0A8S5PIE5</accession>
<proteinExistence type="predicted"/>
<dbReference type="EMBL" id="BK015422">
    <property type="protein sequence ID" value="DAE05956.1"/>
    <property type="molecule type" value="Genomic_DNA"/>
</dbReference>
<sequence>MKIIAENPAEEVLLWRIKALSDELVNQDNRYTRMPVWTILDNNKAGKDYGAVMYFTGKAAEQHIEENGHHYDNPTICVRSAHDNRELKDIVHLLILAGGNEIPSNHYGVLRDV</sequence>
<protein>
    <submittedName>
        <fullName evidence="1">Uncharacterized protein</fullName>
    </submittedName>
</protein>